<dbReference type="Proteomes" id="UP000053268">
    <property type="component" value="Unassembled WGS sequence"/>
</dbReference>
<dbReference type="AlphaFoldDB" id="A0A194QDK8"/>
<gene>
    <name evidence="1" type="ORF">RR46_06208</name>
</gene>
<name>A0A194QDK8_PAPXU</name>
<evidence type="ECO:0000313" key="1">
    <source>
        <dbReference type="EMBL" id="KPJ03050.1"/>
    </source>
</evidence>
<dbReference type="EMBL" id="KQ459193">
    <property type="protein sequence ID" value="KPJ03050.1"/>
    <property type="molecule type" value="Genomic_DNA"/>
</dbReference>
<accession>A0A194QDK8</accession>
<keyword evidence="2" id="KW-1185">Reference proteome</keyword>
<protein>
    <submittedName>
        <fullName evidence="1">Uncharacterized protein</fullName>
    </submittedName>
</protein>
<organism evidence="1 2">
    <name type="scientific">Papilio xuthus</name>
    <name type="common">Asian swallowtail butterfly</name>
    <dbReference type="NCBI Taxonomy" id="66420"/>
    <lineage>
        <taxon>Eukaryota</taxon>
        <taxon>Metazoa</taxon>
        <taxon>Ecdysozoa</taxon>
        <taxon>Arthropoda</taxon>
        <taxon>Hexapoda</taxon>
        <taxon>Insecta</taxon>
        <taxon>Pterygota</taxon>
        <taxon>Neoptera</taxon>
        <taxon>Endopterygota</taxon>
        <taxon>Lepidoptera</taxon>
        <taxon>Glossata</taxon>
        <taxon>Ditrysia</taxon>
        <taxon>Papilionoidea</taxon>
        <taxon>Papilionidae</taxon>
        <taxon>Papilioninae</taxon>
        <taxon>Papilio</taxon>
    </lineage>
</organism>
<sequence>MSGTCIISRPRPVAHCSCALRARLSRDAPAWSTKLIPKRRWCCCSSFGNNTSITHADEGPPMGSKLVGAATGRIYVLSSPSGAVHQDEWYWYYFADAARRSLRACALRARLEGAGGAGCAGVVDDVDTKASVVLLLKFHRRDGGILDISVTSKVLTLNRDMTTEQCNENNNFCGGGLGQTEVVNDDTFIPHG</sequence>
<reference evidence="1 2" key="1">
    <citation type="journal article" date="2015" name="Nat. Commun.">
        <title>Outbred genome sequencing and CRISPR/Cas9 gene editing in butterflies.</title>
        <authorList>
            <person name="Li X."/>
            <person name="Fan D."/>
            <person name="Zhang W."/>
            <person name="Liu G."/>
            <person name="Zhang L."/>
            <person name="Zhao L."/>
            <person name="Fang X."/>
            <person name="Chen L."/>
            <person name="Dong Y."/>
            <person name="Chen Y."/>
            <person name="Ding Y."/>
            <person name="Zhao R."/>
            <person name="Feng M."/>
            <person name="Zhu Y."/>
            <person name="Feng Y."/>
            <person name="Jiang X."/>
            <person name="Zhu D."/>
            <person name="Xiang H."/>
            <person name="Feng X."/>
            <person name="Li S."/>
            <person name="Wang J."/>
            <person name="Zhang G."/>
            <person name="Kronforst M.R."/>
            <person name="Wang W."/>
        </authorList>
    </citation>
    <scope>NUCLEOTIDE SEQUENCE [LARGE SCALE GENOMIC DNA]</scope>
    <source>
        <strain evidence="1">Ya'a_city_454_Px</strain>
        <tissue evidence="1">Whole body</tissue>
    </source>
</reference>
<evidence type="ECO:0000313" key="2">
    <source>
        <dbReference type="Proteomes" id="UP000053268"/>
    </source>
</evidence>
<proteinExistence type="predicted"/>